<dbReference type="InterPro" id="IPR044496">
    <property type="entry name" value="AKR3G"/>
</dbReference>
<evidence type="ECO:0000256" key="3">
    <source>
        <dbReference type="ARBA" id="ARBA00023002"/>
    </source>
</evidence>
<feature type="active site" description="Proton donor" evidence="4">
    <location>
        <position position="48"/>
    </location>
</feature>
<keyword evidence="9" id="KW-1185">Reference proteome</keyword>
<sequence length="320" mass="36600">MKTLKFKNGDKMPAIGLGTWKSGKDEVKKAVKTALNNGYRHIDCAATYSNEDAVGKAFTEVFSERKIKREEVWITSKLWNNAHKKEDVIPALKKTLKDLQLDYLDLYLIHWPVAFKPEVDFPQNDEEYLSLAEVPLIETWKMMLEAKNQGLVKHVGVSNFSTMKLEELMEETSEYPEMNQVELHPYLQQNELLEFCSKHNIHVTAFSPLGSGDRPDRMKAKDEPSLLENPVIKKIAKKHGASAGQVLIKWNEMRGTAVIPKSTNEERIIENLASAGLNLNEEDLEEIAALDEHYRYVTGEFFVTKGNSYQNIYDDDDYKA</sequence>
<evidence type="ECO:0000256" key="5">
    <source>
        <dbReference type="PIRSR" id="PIRSR000097-2"/>
    </source>
</evidence>
<evidence type="ECO:0000313" key="9">
    <source>
        <dbReference type="Proteomes" id="UP000199116"/>
    </source>
</evidence>
<gene>
    <name evidence="8" type="ORF">SAMN04488033_1144</name>
</gene>
<dbReference type="Pfam" id="PF00248">
    <property type="entry name" value="Aldo_ket_red"/>
    <property type="match status" value="1"/>
</dbReference>
<evidence type="ECO:0000256" key="2">
    <source>
        <dbReference type="ARBA" id="ARBA00022857"/>
    </source>
</evidence>
<feature type="site" description="Lowers pKa of active site Tyr" evidence="6">
    <location>
        <position position="77"/>
    </location>
</feature>
<dbReference type="AlphaFoldDB" id="A0A1I2MPJ0"/>
<accession>A0A1I2MPJ0</accession>
<dbReference type="GO" id="GO:0008106">
    <property type="term" value="F:alcohol dehydrogenase (NADP+) activity"/>
    <property type="evidence" value="ECO:0007669"/>
    <property type="project" value="InterPro"/>
</dbReference>
<evidence type="ECO:0000313" key="8">
    <source>
        <dbReference type="EMBL" id="SFF91397.1"/>
    </source>
</evidence>
<dbReference type="InterPro" id="IPR036812">
    <property type="entry name" value="NAD(P)_OxRdtase_dom_sf"/>
</dbReference>
<proteinExistence type="inferred from homology"/>
<keyword evidence="2" id="KW-0521">NADP</keyword>
<dbReference type="SUPFAM" id="SSF51430">
    <property type="entry name" value="NAD(P)-linked oxidoreductase"/>
    <property type="match status" value="1"/>
</dbReference>
<evidence type="ECO:0000256" key="4">
    <source>
        <dbReference type="PIRSR" id="PIRSR000097-1"/>
    </source>
</evidence>
<evidence type="ECO:0000259" key="7">
    <source>
        <dbReference type="Pfam" id="PF00248"/>
    </source>
</evidence>
<dbReference type="PIRSF" id="PIRSF000097">
    <property type="entry name" value="AKR"/>
    <property type="match status" value="1"/>
</dbReference>
<dbReference type="InterPro" id="IPR020471">
    <property type="entry name" value="AKR"/>
</dbReference>
<dbReference type="Proteomes" id="UP000199116">
    <property type="component" value="Unassembled WGS sequence"/>
</dbReference>
<comment type="similarity">
    <text evidence="1">Belongs to the aldo/keto reductase family.</text>
</comment>
<name>A0A1I2MPJ0_9FLAO</name>
<reference evidence="9" key="1">
    <citation type="submission" date="2016-10" db="EMBL/GenBank/DDBJ databases">
        <authorList>
            <person name="Varghese N."/>
            <person name="Submissions S."/>
        </authorList>
    </citation>
    <scope>NUCLEOTIDE SEQUENCE [LARGE SCALE GENOMIC DNA]</scope>
    <source>
        <strain evidence="9">DSM 23515</strain>
    </source>
</reference>
<dbReference type="PROSITE" id="PS00798">
    <property type="entry name" value="ALDOKETO_REDUCTASE_1"/>
    <property type="match status" value="1"/>
</dbReference>
<dbReference type="RefSeq" id="WP_093304793.1">
    <property type="nucleotide sequence ID" value="NZ_FOOH01000014.1"/>
</dbReference>
<evidence type="ECO:0000256" key="1">
    <source>
        <dbReference type="ARBA" id="ARBA00007905"/>
    </source>
</evidence>
<dbReference type="InterPro" id="IPR018170">
    <property type="entry name" value="Aldo/ket_reductase_CS"/>
</dbReference>
<organism evidence="8 9">
    <name type="scientific">Salegentibacter agarivorans</name>
    <dbReference type="NCBI Taxonomy" id="345907"/>
    <lineage>
        <taxon>Bacteria</taxon>
        <taxon>Pseudomonadati</taxon>
        <taxon>Bacteroidota</taxon>
        <taxon>Flavobacteriia</taxon>
        <taxon>Flavobacteriales</taxon>
        <taxon>Flavobacteriaceae</taxon>
        <taxon>Salegentibacter</taxon>
    </lineage>
</organism>
<dbReference type="FunFam" id="3.20.20.100:FF:000006">
    <property type="entry name" value="Aldo-keto reductase family 1 member A1"/>
    <property type="match status" value="1"/>
</dbReference>
<protein>
    <submittedName>
        <fullName evidence="8">Alcohol dehydrogenase (NADP+)</fullName>
    </submittedName>
</protein>
<dbReference type="InterPro" id="IPR023210">
    <property type="entry name" value="NADP_OxRdtase_dom"/>
</dbReference>
<dbReference type="PROSITE" id="PS00062">
    <property type="entry name" value="ALDOKETO_REDUCTASE_2"/>
    <property type="match status" value="1"/>
</dbReference>
<dbReference type="PANTHER" id="PTHR11732">
    <property type="entry name" value="ALDO/KETO REDUCTASE"/>
    <property type="match status" value="1"/>
</dbReference>
<evidence type="ECO:0000256" key="6">
    <source>
        <dbReference type="PIRSR" id="PIRSR000097-3"/>
    </source>
</evidence>
<feature type="domain" description="NADP-dependent oxidoreductase" evidence="7">
    <location>
        <begin position="15"/>
        <end position="291"/>
    </location>
</feature>
<feature type="binding site" evidence="5">
    <location>
        <position position="110"/>
    </location>
    <ligand>
        <name>substrate</name>
    </ligand>
</feature>
<keyword evidence="3" id="KW-0560">Oxidoreductase</keyword>
<dbReference type="EMBL" id="FOOH01000014">
    <property type="protein sequence ID" value="SFF91397.1"/>
    <property type="molecule type" value="Genomic_DNA"/>
</dbReference>
<dbReference type="CDD" id="cd19123">
    <property type="entry name" value="AKR_AKR3G1"/>
    <property type="match status" value="1"/>
</dbReference>
<dbReference type="Gene3D" id="3.20.20.100">
    <property type="entry name" value="NADP-dependent oxidoreductase domain"/>
    <property type="match status" value="1"/>
</dbReference>
<dbReference type="PRINTS" id="PR00069">
    <property type="entry name" value="ALDKETRDTASE"/>
</dbReference>